<comment type="caution">
    <text evidence="8">The sequence shown here is derived from an EMBL/GenBank/DDBJ whole genome shotgun (WGS) entry which is preliminary data.</text>
</comment>
<organism evidence="8 9">
    <name type="scientific">Aromatoleum diolicum</name>
    <dbReference type="NCBI Taxonomy" id="75796"/>
    <lineage>
        <taxon>Bacteria</taxon>
        <taxon>Pseudomonadati</taxon>
        <taxon>Pseudomonadota</taxon>
        <taxon>Betaproteobacteria</taxon>
        <taxon>Rhodocyclales</taxon>
        <taxon>Rhodocyclaceae</taxon>
        <taxon>Aromatoleum</taxon>
    </lineage>
</organism>
<keyword evidence="9" id="KW-1185">Reference proteome</keyword>
<evidence type="ECO:0000313" key="9">
    <source>
        <dbReference type="Proteomes" id="UP000648984"/>
    </source>
</evidence>
<comment type="similarity">
    <text evidence="4">Belongs to the glycosyltransferase 104 family.</text>
</comment>
<protein>
    <recommendedName>
        <fullName evidence="5">Protein-arginine rhamnosyltransferase</fullName>
    </recommendedName>
    <alternativeName>
        <fullName evidence="6">EF-P arginine rhamnosyltransferase</fullName>
    </alternativeName>
</protein>
<evidence type="ECO:0000256" key="7">
    <source>
        <dbReference type="ARBA" id="ARBA00048472"/>
    </source>
</evidence>
<keyword evidence="1" id="KW-0328">Glycosyltransferase</keyword>
<dbReference type="Proteomes" id="UP000648984">
    <property type="component" value="Unassembled WGS sequence"/>
</dbReference>
<evidence type="ECO:0000256" key="2">
    <source>
        <dbReference type="ARBA" id="ARBA00022679"/>
    </source>
</evidence>
<keyword evidence="2" id="KW-0808">Transferase</keyword>
<evidence type="ECO:0000256" key="6">
    <source>
        <dbReference type="ARBA" id="ARBA00030025"/>
    </source>
</evidence>
<reference evidence="8 9" key="1">
    <citation type="submission" date="2019-12" db="EMBL/GenBank/DDBJ databases">
        <title>Comparative genomics gives insights into the taxonomy of the Azoarcus-Aromatoleum group and reveals separate origins of nif in the plant-associated Azoarcus and non-plant-associated Aromatoleum sub-groups.</title>
        <authorList>
            <person name="Lafos M."/>
            <person name="Maluk M."/>
            <person name="Batista M."/>
            <person name="Junghare M."/>
            <person name="Carmona M."/>
            <person name="Faoro H."/>
            <person name="Cruz L.M."/>
            <person name="Battistoni F."/>
            <person name="De Souza E."/>
            <person name="Pedrosa F."/>
            <person name="Chen W.-M."/>
            <person name="Poole P.S."/>
            <person name="Dixon R.A."/>
            <person name="James E.K."/>
        </authorList>
    </citation>
    <scope>NUCLEOTIDE SEQUENCE [LARGE SCALE GENOMIC DNA]</scope>
    <source>
        <strain evidence="8 9">22Lin</strain>
    </source>
</reference>
<dbReference type="PIRSF" id="PIRSF015557">
    <property type="entry name" value="UCP015557"/>
    <property type="match status" value="1"/>
</dbReference>
<keyword evidence="8" id="KW-0251">Elongation factor</keyword>
<keyword evidence="8" id="KW-0648">Protein biosynthesis</keyword>
<sequence>MSPSVAASAFDWDIFCRVVDNFGDIGVSWRLAKGLARDHGCAVRLWVDDWEAFSRLCPAALNVADVLHQDGVEVRRWSDPFPPVVPAARVVEAFACELPAGYLAAMAARTPAPLWINLEYLSAENWVEGCHGLGSPHPRLPLLKHFFFPGFTARTGGLLREPGLIEQRIRFHADTRGRGEWWRHLGVPEMPAGACVVSLFAYEQPGLHTVLRCWADAPQPTVLLVPEGRVVGDVLRFFRSPEAGVGACLREGALTVVLLPFLDTAEYDRLLWACDLNFVRGEDSFVRAQWAARPFVWHIYAQDDEIHHDKLDAFLARYLAGIDDATAAATRDLWRAWNGEGDAAAAWPRFAECLPRLAAHTRRWSDTLAASPDLVSTLVQFSELAVK</sequence>
<evidence type="ECO:0000313" key="8">
    <source>
        <dbReference type="EMBL" id="NMG74650.1"/>
    </source>
</evidence>
<evidence type="ECO:0000256" key="5">
    <source>
        <dbReference type="ARBA" id="ARBA00024416"/>
    </source>
</evidence>
<evidence type="ECO:0000256" key="3">
    <source>
        <dbReference type="ARBA" id="ARBA00024303"/>
    </source>
</evidence>
<dbReference type="InterPro" id="IPR016633">
    <property type="entry name" value="EarP"/>
</dbReference>
<dbReference type="EMBL" id="WTVQ01000009">
    <property type="protein sequence ID" value="NMG74650.1"/>
    <property type="molecule type" value="Genomic_DNA"/>
</dbReference>
<comment type="catalytic activity">
    <reaction evidence="7">
        <text>dTDP-beta-L-rhamnose + L-arginyl-[protein] = N(omega)-(alpha-L-rhamnosyl)-L-arginyl-[protein] + dTDP + H(+)</text>
        <dbReference type="Rhea" id="RHEA:66692"/>
        <dbReference type="Rhea" id="RHEA-COMP:10532"/>
        <dbReference type="Rhea" id="RHEA-COMP:17096"/>
        <dbReference type="ChEBI" id="CHEBI:15378"/>
        <dbReference type="ChEBI" id="CHEBI:29965"/>
        <dbReference type="ChEBI" id="CHEBI:57510"/>
        <dbReference type="ChEBI" id="CHEBI:58369"/>
        <dbReference type="ChEBI" id="CHEBI:167445"/>
    </reaction>
    <physiologicalReaction direction="left-to-right" evidence="7">
        <dbReference type="Rhea" id="RHEA:66693"/>
    </physiologicalReaction>
</comment>
<dbReference type="Pfam" id="PF10093">
    <property type="entry name" value="EarP"/>
    <property type="match status" value="1"/>
</dbReference>
<comment type="function">
    <text evidence="3">Protein-arginine rhamnosyltransferase that catalyzes the transfer of a single rhamnose to elongation factor P (EF-P) on 'Lys-32', a modification required for EF-P-dependent rescue of polyproline stalled ribosomes.</text>
</comment>
<dbReference type="NCBIfam" id="TIGR03837">
    <property type="entry name" value="efp_Arg_rhamno"/>
    <property type="match status" value="1"/>
</dbReference>
<evidence type="ECO:0000256" key="1">
    <source>
        <dbReference type="ARBA" id="ARBA00022676"/>
    </source>
</evidence>
<proteinExistence type="inferred from homology"/>
<name>A0ABX1QC31_9RHOO</name>
<gene>
    <name evidence="8" type="primary">earP</name>
    <name evidence="8" type="ORF">GPA25_07730</name>
</gene>
<dbReference type="GO" id="GO:0003746">
    <property type="term" value="F:translation elongation factor activity"/>
    <property type="evidence" value="ECO:0007669"/>
    <property type="project" value="UniProtKB-KW"/>
</dbReference>
<accession>A0ABX1QC31</accession>
<dbReference type="RefSeq" id="WP_169259792.1">
    <property type="nucleotide sequence ID" value="NZ_WTVQ01000009.1"/>
</dbReference>
<evidence type="ECO:0000256" key="4">
    <source>
        <dbReference type="ARBA" id="ARBA00024346"/>
    </source>
</evidence>